<dbReference type="PROSITE" id="PS51819">
    <property type="entry name" value="VOC"/>
    <property type="match status" value="1"/>
</dbReference>
<protein>
    <submittedName>
        <fullName evidence="2">VOC family protein</fullName>
    </submittedName>
</protein>
<organism evidence="2 3">
    <name type="scientific">Streptomyces boetiae</name>
    <dbReference type="NCBI Taxonomy" id="3075541"/>
    <lineage>
        <taxon>Bacteria</taxon>
        <taxon>Bacillati</taxon>
        <taxon>Actinomycetota</taxon>
        <taxon>Actinomycetes</taxon>
        <taxon>Kitasatosporales</taxon>
        <taxon>Streptomycetaceae</taxon>
        <taxon>Streptomyces</taxon>
    </lineage>
</organism>
<keyword evidence="3" id="KW-1185">Reference proteome</keyword>
<dbReference type="EMBL" id="JAVREN010000012">
    <property type="protein sequence ID" value="MDT0307550.1"/>
    <property type="molecule type" value="Genomic_DNA"/>
</dbReference>
<gene>
    <name evidence="2" type="ORF">RM780_11320</name>
</gene>
<dbReference type="InterPro" id="IPR004360">
    <property type="entry name" value="Glyas_Fos-R_dOase_dom"/>
</dbReference>
<dbReference type="CDD" id="cd06587">
    <property type="entry name" value="VOC"/>
    <property type="match status" value="1"/>
</dbReference>
<dbReference type="InterPro" id="IPR029068">
    <property type="entry name" value="Glyas_Bleomycin-R_OHBP_Dase"/>
</dbReference>
<dbReference type="SUPFAM" id="SSF54593">
    <property type="entry name" value="Glyoxalase/Bleomycin resistance protein/Dihydroxybiphenyl dioxygenase"/>
    <property type="match status" value="1"/>
</dbReference>
<dbReference type="RefSeq" id="WP_311630497.1">
    <property type="nucleotide sequence ID" value="NZ_JAVREN010000012.1"/>
</dbReference>
<dbReference type="Gene3D" id="3.10.180.10">
    <property type="entry name" value="2,3-Dihydroxybiphenyl 1,2-Dioxygenase, domain 1"/>
    <property type="match status" value="1"/>
</dbReference>
<evidence type="ECO:0000259" key="1">
    <source>
        <dbReference type="PROSITE" id="PS51819"/>
    </source>
</evidence>
<sequence length="176" mass="19613">MPGITHRSSRKPLVKPAFLSHGTLEITDVAASRRFYEEVLGLEVVQPMEAGLYIRLGGDHTYVCVEAKPDRPDMPLLCHNGLDVGSEAEVDEAHRAIESVAAEYGVRRLTRPARQHGAYSFYLLDLDGNWWEIGHLPPGGYRFRFEDPANDLTGREGLSADEIRHVFQNPTISSGD</sequence>
<name>A0ABU2L7K4_9ACTN</name>
<dbReference type="Proteomes" id="UP001183388">
    <property type="component" value="Unassembled WGS sequence"/>
</dbReference>
<dbReference type="InterPro" id="IPR037523">
    <property type="entry name" value="VOC_core"/>
</dbReference>
<feature type="domain" description="VOC" evidence="1">
    <location>
        <begin position="18"/>
        <end position="136"/>
    </location>
</feature>
<evidence type="ECO:0000313" key="3">
    <source>
        <dbReference type="Proteomes" id="UP001183388"/>
    </source>
</evidence>
<evidence type="ECO:0000313" key="2">
    <source>
        <dbReference type="EMBL" id="MDT0307550.1"/>
    </source>
</evidence>
<reference evidence="3" key="1">
    <citation type="submission" date="2023-07" db="EMBL/GenBank/DDBJ databases">
        <title>30 novel species of actinomycetes from the DSMZ collection.</title>
        <authorList>
            <person name="Nouioui I."/>
        </authorList>
    </citation>
    <scope>NUCLEOTIDE SEQUENCE [LARGE SCALE GENOMIC DNA]</scope>
    <source>
        <strain evidence="3">DSM 44917</strain>
    </source>
</reference>
<accession>A0ABU2L7K4</accession>
<comment type="caution">
    <text evidence="2">The sequence shown here is derived from an EMBL/GenBank/DDBJ whole genome shotgun (WGS) entry which is preliminary data.</text>
</comment>
<dbReference type="Pfam" id="PF00903">
    <property type="entry name" value="Glyoxalase"/>
    <property type="match status" value="1"/>
</dbReference>
<proteinExistence type="predicted"/>